<dbReference type="Gene3D" id="3.30.1140.40">
    <property type="entry name" value="Tctex-1"/>
    <property type="match status" value="1"/>
</dbReference>
<sequence length="109" mass="12515">MSSESFDEASLRSYMRKLMEATLSNVGYDKTQVKRFSQELSARIKDRMVELGPAHWKYIVTIMINENLGQAGRADMANHWGPKDACIQEIYSNENIICVCFAYVVRTRS</sequence>
<comment type="caution">
    <text evidence="1">The sequence shown here is derived from an EMBL/GenBank/DDBJ whole genome shotgun (WGS) entry which is preliminary data.</text>
</comment>
<organism evidence="1 2">
    <name type="scientific">Naganishia liquefaciens</name>
    <dbReference type="NCBI Taxonomy" id="104408"/>
    <lineage>
        <taxon>Eukaryota</taxon>
        <taxon>Fungi</taxon>
        <taxon>Dikarya</taxon>
        <taxon>Basidiomycota</taxon>
        <taxon>Agaricomycotina</taxon>
        <taxon>Tremellomycetes</taxon>
        <taxon>Filobasidiales</taxon>
        <taxon>Filobasidiaceae</taxon>
        <taxon>Naganishia</taxon>
    </lineage>
</organism>
<evidence type="ECO:0000313" key="2">
    <source>
        <dbReference type="Proteomes" id="UP000620104"/>
    </source>
</evidence>
<accession>A0A8H3YF48</accession>
<dbReference type="GO" id="GO:0005868">
    <property type="term" value="C:cytoplasmic dynein complex"/>
    <property type="evidence" value="ECO:0007669"/>
    <property type="project" value="TreeGrafter"/>
</dbReference>
<dbReference type="InterPro" id="IPR038586">
    <property type="entry name" value="Tctex-1-like_sf"/>
</dbReference>
<name>A0A8H3YF48_9TREE</name>
<dbReference type="EMBL" id="BLZA01000016">
    <property type="protein sequence ID" value="GHJ85887.1"/>
    <property type="molecule type" value="Genomic_DNA"/>
</dbReference>
<dbReference type="GO" id="GO:0005737">
    <property type="term" value="C:cytoplasm"/>
    <property type="evidence" value="ECO:0007669"/>
    <property type="project" value="TreeGrafter"/>
</dbReference>
<dbReference type="CDD" id="cd21449">
    <property type="entry name" value="DLC-like_SF"/>
    <property type="match status" value="1"/>
</dbReference>
<protein>
    <recommendedName>
        <fullName evidence="3">Dynein light chain</fullName>
    </recommendedName>
</protein>
<proteinExistence type="predicted"/>
<evidence type="ECO:0000313" key="1">
    <source>
        <dbReference type="EMBL" id="GHJ85887.1"/>
    </source>
</evidence>
<dbReference type="GO" id="GO:0007018">
    <property type="term" value="P:microtubule-based movement"/>
    <property type="evidence" value="ECO:0007669"/>
    <property type="project" value="TreeGrafter"/>
</dbReference>
<dbReference type="GO" id="GO:0045505">
    <property type="term" value="F:dynein intermediate chain binding"/>
    <property type="evidence" value="ECO:0007669"/>
    <property type="project" value="TreeGrafter"/>
</dbReference>
<dbReference type="AlphaFoldDB" id="A0A8H3YF48"/>
<dbReference type="PANTHER" id="PTHR21255:SF7">
    <property type="entry name" value="DYNEIN LIGHT CHAIN TCTEX-TYPE PROTEIN 2B"/>
    <property type="match status" value="1"/>
</dbReference>
<evidence type="ECO:0008006" key="3">
    <source>
        <dbReference type="Google" id="ProtNLM"/>
    </source>
</evidence>
<dbReference type="Proteomes" id="UP000620104">
    <property type="component" value="Unassembled WGS sequence"/>
</dbReference>
<reference evidence="1" key="1">
    <citation type="submission" date="2020-07" db="EMBL/GenBank/DDBJ databases">
        <title>Draft Genome Sequence of a Deep-Sea Yeast, Naganishia (Cryptococcus) liquefaciens strain N6.</title>
        <authorList>
            <person name="Han Y.W."/>
            <person name="Kajitani R."/>
            <person name="Morimoto H."/>
            <person name="Parhat M."/>
            <person name="Tsubouchi H."/>
            <person name="Bakenova O."/>
            <person name="Ogata M."/>
            <person name="Argunhan B."/>
            <person name="Aoki R."/>
            <person name="Kajiwara S."/>
            <person name="Itoh T."/>
            <person name="Iwasaki H."/>
        </authorList>
    </citation>
    <scope>NUCLEOTIDE SEQUENCE</scope>
    <source>
        <strain evidence="1">N6</strain>
    </source>
</reference>
<gene>
    <name evidence="1" type="ORF">NliqN6_2289</name>
</gene>
<dbReference type="OrthoDB" id="10260741at2759"/>
<dbReference type="InterPro" id="IPR005334">
    <property type="entry name" value="Tctex-1-like"/>
</dbReference>
<dbReference type="PANTHER" id="PTHR21255">
    <property type="entry name" value="T-COMPLEX-ASSOCIATED-TESTIS-EXPRESSED 1/ DYNEIN LIGHT CHAIN"/>
    <property type="match status" value="1"/>
</dbReference>
<dbReference type="Pfam" id="PF03645">
    <property type="entry name" value="Tctex-1"/>
    <property type="match status" value="1"/>
</dbReference>
<keyword evidence="2" id="KW-1185">Reference proteome</keyword>